<feature type="compositionally biased region" description="Low complexity" evidence="9">
    <location>
        <begin position="688"/>
        <end position="706"/>
    </location>
</feature>
<dbReference type="PROSITE" id="PS50267">
    <property type="entry name" value="NA_NEUROTRAN_SYMP_3"/>
    <property type="match status" value="1"/>
</dbReference>
<evidence type="ECO:0000256" key="1">
    <source>
        <dbReference type="ARBA" id="ARBA00004141"/>
    </source>
</evidence>
<sequence>MENNNNKNNASSTNQTHDRSSSSSKTTTDALESSAKLDNFLQLNASSLITSPLEFHNDHVNNYPSLLLRRSIEPYCTVRKPRKMISFSPDIAQYESDSIPKNKIEMGNNASHQTIHSTEDEEDEDESEFENSMDSTNRSLLRDLSDNDSCLDGIILSKDDPSTLSGGPDYENLPSPLEYNKKENELKFEDNFLDDSPDQSHAMPTSNYCTMRQKPKGINQRDKVIAAYGTIKRKIKHRKPLTVNEEEIFKRISLVNTLDCDEKVEDYLKELDAYLDEMDYSSSPTTSSSVDDLEKVIENDDDDSPSNAIQNNDSNKNSNYAMNSFDLESESEPGSSATTTVVEIARYNNESYANNFNSNNNNSVPLQQQQIESKLMAITEQTNANCNFNVETNNNNNEENLQPMVTMNSNNNSTVNKKNTREQLKKYANNPFCTMPKRQKKVNVCNANKSDYFKEENTEISYRDKSEDECGVFRKGYSMRLPARPKLSWNGPPTRSDDASTSDSCNVQMRPQRNLSWLRKSMRKTSPIYIPDQDEIGNFPSSTQQSTDDCFENENEINHIASVPSQSTSVSNAIENENQLKSHRDQYLDERESQDDSFHSFNTTVYYDADSCHNSIPSSTAHITNTTLTGHPELREEDILNVLNQSYPDSPSRPRQLGRRSDPIMPRIVSIDVSSSQVNRNSTTAVCSSPSSRENNGNSSSERVNSIQNRPQLAIPTSHVTSTNHSVPSSLGTSRNASPISIVSSTASSSIASATVDSRQQRNRPRRNEMPRSPPHVQSTNQQRQIPTISAATGTSSLDHHHSDSDDPDTGSSTNSSKHKWPYVISRTLACSCCTIGIFNISRFSIFSIHFGANFIVQFLILSFLIGIPMLWLQMCLGAKIGGSPIGMWHISPICKGIGIALLIAHGITTLYSAISLGWVLMYLRDTFISRGDQYEWQKYFELYRGPSHTNSSIKLAETVADYFNGVILQRLHLGQGRGGGGIGMGNVRFHLAFNLAIVWLLIFFVLCRGIKSYGRFIVILSIAPIIGLIGVSSTVLSVVNFDSIQNIFPATDWQDFFLNSHSWVSAAQETFLTWGLLGVSVYSIYCNQTRLQNNRTELRRDAFIVVLMTLFVLILSAMFASACVQMLHSNGYYYFPGSFENMGSYVFLLPTDRPLPSQLATTPSKWLTRYSTVLGESFRKVPIPYHKESGYQVLRLVTELLPSTLAAASKESIPPVVAMLAYLTLLLFGLAQLATMWKPIATLLGDSPSGILLSCVTALFLGIPLATESGISIIHFLDTVIGGAWWLLLLWFAHIISVFLVRGRPYTSDLLVKELHLFDGFSAFIAFSWNVLLPVGLMMLCILEYRLCNVYDFFHWRGSSYWPLWSRQVAGIIQTLFLLIVPVTCIVQIYRYLSKGPPDILERIESLYRPVLRGERSLRHPPLHRSRPPNMPASQTVITIEGQPGQGLHQVDEPPKYTPPPSYTTATGARIAKMLRQSIRRSMRRILGESSQNRRQAPPIEGPPPEYTDSQNERNALSCIEIGPRPLYNSATMERRRSLNTEQSQNSQQSVHPQDVALLLRPSRLLTFNRTMSLGDAVVENVLRNSTRRHSRSVENLVLNAEQIGNSSLIDINLATDSCSTKEEHINESSVI</sequence>
<feature type="transmembrane region" description="Helical" evidence="10">
    <location>
        <begin position="1366"/>
        <end position="1394"/>
    </location>
</feature>
<evidence type="ECO:0000256" key="6">
    <source>
        <dbReference type="ARBA" id="ARBA00022989"/>
    </source>
</evidence>
<feature type="binding site" evidence="8">
    <location>
        <position position="840"/>
    </location>
    <ligand>
        <name>Na(+)</name>
        <dbReference type="ChEBI" id="CHEBI:29101"/>
        <label>1</label>
    </ligand>
</feature>
<feature type="compositionally biased region" description="Polar residues" evidence="9">
    <location>
        <begin position="305"/>
        <end position="321"/>
    </location>
</feature>
<dbReference type="SUPFAM" id="SSF161070">
    <property type="entry name" value="SNF-like"/>
    <property type="match status" value="1"/>
</dbReference>
<keyword evidence="8" id="KW-0915">Sodium</keyword>
<dbReference type="VEuPathDB" id="VectorBase:CSON004457"/>
<dbReference type="EMBL" id="UFQT01000187">
    <property type="protein sequence ID" value="SSX21343.1"/>
    <property type="molecule type" value="Genomic_DNA"/>
</dbReference>
<feature type="compositionally biased region" description="Polar residues" evidence="9">
    <location>
        <begin position="539"/>
        <end position="548"/>
    </location>
</feature>
<proteinExistence type="inferred from homology"/>
<feature type="region of interest" description="Disordered" evidence="9">
    <location>
        <begin position="102"/>
        <end position="141"/>
    </location>
</feature>
<protein>
    <submittedName>
        <fullName evidence="11">CSON004457 protein</fullName>
    </submittedName>
</protein>
<keyword evidence="6 10" id="KW-1133">Transmembrane helix</keyword>
<feature type="transmembrane region" description="Helical" evidence="10">
    <location>
        <begin position="1284"/>
        <end position="1302"/>
    </location>
</feature>
<name>A0A336LXG1_CULSO</name>
<keyword evidence="7 10" id="KW-0472">Membrane</keyword>
<dbReference type="Pfam" id="PF00209">
    <property type="entry name" value="SNF"/>
    <property type="match status" value="1"/>
</dbReference>
<evidence type="ECO:0000256" key="2">
    <source>
        <dbReference type="ARBA" id="ARBA00006459"/>
    </source>
</evidence>
<feature type="compositionally biased region" description="Acidic residues" evidence="9">
    <location>
        <begin position="119"/>
        <end position="131"/>
    </location>
</feature>
<keyword evidence="3" id="KW-0813">Transport</keyword>
<feature type="region of interest" description="Disordered" evidence="9">
    <location>
        <begin position="1487"/>
        <end position="1513"/>
    </location>
</feature>
<evidence type="ECO:0000256" key="10">
    <source>
        <dbReference type="SAM" id="Phobius"/>
    </source>
</evidence>
<evidence type="ECO:0000256" key="7">
    <source>
        <dbReference type="ARBA" id="ARBA00023136"/>
    </source>
</evidence>
<feature type="region of interest" description="Disordered" evidence="9">
    <location>
        <begin position="297"/>
        <end position="321"/>
    </location>
</feature>
<feature type="transmembrane region" description="Helical" evidence="10">
    <location>
        <begin position="1018"/>
        <end position="1042"/>
    </location>
</feature>
<feature type="transmembrane region" description="Helical" evidence="10">
    <location>
        <begin position="1322"/>
        <end position="1346"/>
    </location>
</feature>
<dbReference type="GO" id="GO:0005886">
    <property type="term" value="C:plasma membrane"/>
    <property type="evidence" value="ECO:0007669"/>
    <property type="project" value="TreeGrafter"/>
</dbReference>
<dbReference type="InterPro" id="IPR000175">
    <property type="entry name" value="Na/ntran_symport"/>
</dbReference>
<dbReference type="GO" id="GO:0089718">
    <property type="term" value="P:amino acid import across plasma membrane"/>
    <property type="evidence" value="ECO:0007669"/>
    <property type="project" value="TreeGrafter"/>
</dbReference>
<feature type="transmembrane region" description="Helical" evidence="10">
    <location>
        <begin position="992"/>
        <end position="1011"/>
    </location>
</feature>
<comment type="subcellular location">
    <subcellularLocation>
        <location evidence="1">Membrane</location>
        <topology evidence="1">Multi-pass membrane protein</topology>
    </subcellularLocation>
</comment>
<feature type="compositionally biased region" description="Low complexity" evidence="9">
    <location>
        <begin position="737"/>
        <end position="758"/>
    </location>
</feature>
<accession>A0A336LXG1</accession>
<feature type="region of interest" description="Disordered" evidence="9">
    <location>
        <begin position="530"/>
        <end position="549"/>
    </location>
</feature>
<dbReference type="OMA" id="WHISPIC"/>
<feature type="transmembrane region" description="Helical" evidence="10">
    <location>
        <begin position="855"/>
        <end position="877"/>
    </location>
</feature>
<feature type="transmembrane region" description="Helical" evidence="10">
    <location>
        <begin position="1252"/>
        <end position="1278"/>
    </location>
</feature>
<feature type="compositionally biased region" description="Polar residues" evidence="9">
    <location>
        <begin position="776"/>
        <end position="794"/>
    </location>
</feature>
<feature type="compositionally biased region" description="Polar residues" evidence="9">
    <location>
        <begin position="718"/>
        <end position="736"/>
    </location>
</feature>
<comment type="similarity">
    <text evidence="2">Belongs to the sodium:neurotransmitter symporter (SNF) (TC 2.A.22) family.</text>
</comment>
<dbReference type="PANTHER" id="PTHR11616">
    <property type="entry name" value="SODIUM/CHLORIDE DEPENDENT TRANSPORTER"/>
    <property type="match status" value="1"/>
</dbReference>
<feature type="compositionally biased region" description="Polar residues" evidence="9">
    <location>
        <begin position="1541"/>
        <end position="1553"/>
    </location>
</feature>
<dbReference type="GO" id="GO:0046872">
    <property type="term" value="F:metal ion binding"/>
    <property type="evidence" value="ECO:0007669"/>
    <property type="project" value="UniProtKB-KW"/>
</dbReference>
<dbReference type="PRINTS" id="PR00176">
    <property type="entry name" value="NANEUSMPORT"/>
</dbReference>
<keyword evidence="4 10" id="KW-0812">Transmembrane</keyword>
<evidence type="ECO:0000256" key="5">
    <source>
        <dbReference type="ARBA" id="ARBA00022847"/>
    </source>
</evidence>
<feature type="region of interest" description="Disordered" evidence="9">
    <location>
        <begin position="1537"/>
        <end position="1556"/>
    </location>
</feature>
<feature type="transmembrane region" description="Helical" evidence="10">
    <location>
        <begin position="1213"/>
        <end position="1232"/>
    </location>
</feature>
<gene>
    <name evidence="11" type="primary">CSON004457</name>
</gene>
<reference evidence="11" key="1">
    <citation type="submission" date="2018-07" db="EMBL/GenBank/DDBJ databases">
        <authorList>
            <person name="Quirk P.G."/>
            <person name="Krulwich T.A."/>
        </authorList>
    </citation>
    <scope>NUCLEOTIDE SEQUENCE</scope>
</reference>
<evidence type="ECO:0000256" key="3">
    <source>
        <dbReference type="ARBA" id="ARBA00022448"/>
    </source>
</evidence>
<dbReference type="InterPro" id="IPR037272">
    <property type="entry name" value="SNS_sf"/>
</dbReference>
<feature type="region of interest" description="Disordered" evidence="9">
    <location>
        <begin position="1"/>
        <end position="30"/>
    </location>
</feature>
<evidence type="ECO:0000256" key="9">
    <source>
        <dbReference type="SAM" id="MobiDB-lite"/>
    </source>
</evidence>
<dbReference type="GO" id="GO:0005283">
    <property type="term" value="F:amino acid:sodium symporter activity"/>
    <property type="evidence" value="ECO:0007669"/>
    <property type="project" value="TreeGrafter"/>
</dbReference>
<feature type="transmembrane region" description="Helical" evidence="10">
    <location>
        <begin position="1104"/>
        <end position="1128"/>
    </location>
</feature>
<feature type="region of interest" description="Disordered" evidence="9">
    <location>
        <begin position="1446"/>
        <end position="1470"/>
    </location>
</feature>
<evidence type="ECO:0000256" key="8">
    <source>
        <dbReference type="PIRSR" id="PIRSR600175-1"/>
    </source>
</evidence>
<feature type="compositionally biased region" description="Polar residues" evidence="9">
    <location>
        <begin position="672"/>
        <end position="687"/>
    </location>
</feature>
<evidence type="ECO:0000313" key="11">
    <source>
        <dbReference type="EMBL" id="SSX21343.1"/>
    </source>
</evidence>
<evidence type="ECO:0000256" key="4">
    <source>
        <dbReference type="ARBA" id="ARBA00022692"/>
    </source>
</evidence>
<dbReference type="PANTHER" id="PTHR11616:SF323">
    <property type="entry name" value="SODIUM-DEPENDENT TRANSPORTER BEDRAGGLED"/>
    <property type="match status" value="1"/>
</dbReference>
<feature type="region of interest" description="Disordered" evidence="9">
    <location>
        <begin position="484"/>
        <end position="506"/>
    </location>
</feature>
<keyword evidence="8" id="KW-0479">Metal-binding</keyword>
<dbReference type="CDD" id="cd06857">
    <property type="entry name" value="SLC5-6-like_sbd"/>
    <property type="match status" value="1"/>
</dbReference>
<organism evidence="11">
    <name type="scientific">Culicoides sonorensis</name>
    <name type="common">Biting midge</name>
    <dbReference type="NCBI Taxonomy" id="179676"/>
    <lineage>
        <taxon>Eukaryota</taxon>
        <taxon>Metazoa</taxon>
        <taxon>Ecdysozoa</taxon>
        <taxon>Arthropoda</taxon>
        <taxon>Hexapoda</taxon>
        <taxon>Insecta</taxon>
        <taxon>Pterygota</taxon>
        <taxon>Neoptera</taxon>
        <taxon>Endopterygota</taxon>
        <taxon>Diptera</taxon>
        <taxon>Nematocera</taxon>
        <taxon>Chironomoidea</taxon>
        <taxon>Ceratopogonidae</taxon>
        <taxon>Ceratopogoninae</taxon>
        <taxon>Culicoides</taxon>
        <taxon>Monoculicoides</taxon>
    </lineage>
</organism>
<dbReference type="GO" id="GO:0015179">
    <property type="term" value="F:L-amino acid transmembrane transporter activity"/>
    <property type="evidence" value="ECO:0007669"/>
    <property type="project" value="TreeGrafter"/>
</dbReference>
<feature type="region of interest" description="Disordered" evidence="9">
    <location>
        <begin position="644"/>
        <end position="817"/>
    </location>
</feature>
<keyword evidence="5" id="KW-0769">Symport</keyword>
<feature type="transmembrane region" description="Helical" evidence="10">
    <location>
        <begin position="898"/>
        <end position="922"/>
    </location>
</feature>